<organism evidence="1 2">
    <name type="scientific">Bondarzewia mesenterica</name>
    <dbReference type="NCBI Taxonomy" id="1095465"/>
    <lineage>
        <taxon>Eukaryota</taxon>
        <taxon>Fungi</taxon>
        <taxon>Dikarya</taxon>
        <taxon>Basidiomycota</taxon>
        <taxon>Agaricomycotina</taxon>
        <taxon>Agaricomycetes</taxon>
        <taxon>Russulales</taxon>
        <taxon>Bondarzewiaceae</taxon>
        <taxon>Bondarzewia</taxon>
    </lineage>
</organism>
<dbReference type="Gene3D" id="3.80.10.10">
    <property type="entry name" value="Ribonuclease Inhibitor"/>
    <property type="match status" value="1"/>
</dbReference>
<keyword evidence="2" id="KW-1185">Reference proteome</keyword>
<evidence type="ECO:0008006" key="3">
    <source>
        <dbReference type="Google" id="ProtNLM"/>
    </source>
</evidence>
<proteinExistence type="predicted"/>
<gene>
    <name evidence="1" type="ORF">EW146_g7264</name>
</gene>
<evidence type="ECO:0000313" key="2">
    <source>
        <dbReference type="Proteomes" id="UP000310158"/>
    </source>
</evidence>
<dbReference type="OrthoDB" id="3256367at2759"/>
<comment type="caution">
    <text evidence="1">The sequence shown here is derived from an EMBL/GenBank/DDBJ whole genome shotgun (WGS) entry which is preliminary data.</text>
</comment>
<accession>A0A4S4LN38</accession>
<sequence length="294" mass="33824">MDRFPEEIWHLIFELACSEDGGAAGCALSLVSKDVYRVSYPVQLHSVTLTTSKELVAFTLMLSSNQMRLCNLCVRYLSVTAHACGNDRPTRDSTLRDIFRRLLVIVGQSLHTLRVYTIQKPRFSNIIELHELPRLRELYIETDKIEFEITDFLPSLRHLRISHFMNIFQMGRILSSPTLFPELRWVECLVQDHSHKNIKDLAGILGFSLADLDGQADHAIARQIPAANKIQKITYQWQGYHPHTAEDLIQLDLCRIRKLQELAGGRFEMVDRSGPETRPRVLRSVRSCWPDDSI</sequence>
<dbReference type="AlphaFoldDB" id="A0A4S4LN38"/>
<reference evidence="1 2" key="1">
    <citation type="submission" date="2019-02" db="EMBL/GenBank/DDBJ databases">
        <title>Genome sequencing of the rare red list fungi Bondarzewia mesenterica.</title>
        <authorList>
            <person name="Buettner E."/>
            <person name="Kellner H."/>
        </authorList>
    </citation>
    <scope>NUCLEOTIDE SEQUENCE [LARGE SCALE GENOMIC DNA]</scope>
    <source>
        <strain evidence="1 2">DSM 108281</strain>
    </source>
</reference>
<dbReference type="EMBL" id="SGPL01000405">
    <property type="protein sequence ID" value="THH12898.1"/>
    <property type="molecule type" value="Genomic_DNA"/>
</dbReference>
<evidence type="ECO:0000313" key="1">
    <source>
        <dbReference type="EMBL" id="THH12898.1"/>
    </source>
</evidence>
<name>A0A4S4LN38_9AGAM</name>
<protein>
    <recommendedName>
        <fullName evidence="3">F-box domain-containing protein</fullName>
    </recommendedName>
</protein>
<dbReference type="Proteomes" id="UP000310158">
    <property type="component" value="Unassembled WGS sequence"/>
</dbReference>
<dbReference type="InterPro" id="IPR032675">
    <property type="entry name" value="LRR_dom_sf"/>
</dbReference>